<evidence type="ECO:0000256" key="2">
    <source>
        <dbReference type="SAM" id="Phobius"/>
    </source>
</evidence>
<feature type="compositionally biased region" description="Basic residues" evidence="1">
    <location>
        <begin position="39"/>
        <end position="51"/>
    </location>
</feature>
<dbReference type="KEGG" id="tng:GSTEN00031882G001"/>
<keyword evidence="2" id="KW-0472">Membrane</keyword>
<evidence type="ECO:0000313" key="4">
    <source>
        <dbReference type="Ensembl" id="ENSTNIP00000020307.1"/>
    </source>
</evidence>
<feature type="region of interest" description="Disordered" evidence="1">
    <location>
        <begin position="30"/>
        <end position="51"/>
    </location>
</feature>
<dbReference type="Proteomes" id="UP000007303">
    <property type="component" value="Unassembled WGS sequence"/>
</dbReference>
<evidence type="ECO:0000313" key="3">
    <source>
        <dbReference type="EMBL" id="CAG10292.1"/>
    </source>
</evidence>
<dbReference type="AlphaFoldDB" id="Q4RMU0"/>
<sequence>MRLPRRLQMQSCFFRMDEAAWRKKTKTLVQFGRQPSGRPRPRPRPRPRWRCSRCSNAPWEAPVGAGPPTAGVAPSVDGGKCRNRNRMRRLQRYFRLASAQICSSAAALTTFLSAD</sequence>
<evidence type="ECO:0000313" key="5">
    <source>
        <dbReference type="Proteomes" id="UP000007303"/>
    </source>
</evidence>
<dbReference type="EMBL" id="CAAE01015018">
    <property type="protein sequence ID" value="CAG10292.1"/>
    <property type="molecule type" value="Genomic_DNA"/>
</dbReference>
<protein>
    <submittedName>
        <fullName evidence="3">Chromosome 3 SCAF15018, whole genome shotgun sequence</fullName>
    </submittedName>
</protein>
<organism evidence="3">
    <name type="scientific">Tetraodon nigroviridis</name>
    <name type="common">Spotted green pufferfish</name>
    <name type="synonym">Chelonodon nigroviridis</name>
    <dbReference type="NCBI Taxonomy" id="99883"/>
    <lineage>
        <taxon>Eukaryota</taxon>
        <taxon>Metazoa</taxon>
        <taxon>Chordata</taxon>
        <taxon>Craniata</taxon>
        <taxon>Vertebrata</taxon>
        <taxon>Euteleostomi</taxon>
        <taxon>Actinopterygii</taxon>
        <taxon>Neopterygii</taxon>
        <taxon>Teleostei</taxon>
        <taxon>Neoteleostei</taxon>
        <taxon>Acanthomorphata</taxon>
        <taxon>Eupercaria</taxon>
        <taxon>Tetraodontiformes</taxon>
        <taxon>Tetradontoidea</taxon>
        <taxon>Tetraodontidae</taxon>
        <taxon>Tetraodon</taxon>
    </lineage>
</organism>
<name>Q4RMU0_TETNG</name>
<reference evidence="3 5" key="1">
    <citation type="journal article" date="2004" name="Nature">
        <title>Genome duplication in the teleost fish Tetraodon nigroviridis reveals the early vertebrate proto-karyotype.</title>
        <authorList>
            <person name="Jaillon O."/>
            <person name="Aury J.-M."/>
            <person name="Brunet F."/>
            <person name="Petit J.-L."/>
            <person name="Stange-Thomann N."/>
            <person name="Mauceli E."/>
            <person name="Bouneau L."/>
            <person name="Fischer C."/>
            <person name="Ozouf-Costaz C."/>
            <person name="Bernot A."/>
            <person name="Nicaud S."/>
            <person name="Jaffe D."/>
            <person name="Fisher S."/>
            <person name="Lutfalla G."/>
            <person name="Dossat C."/>
            <person name="Segurens B."/>
            <person name="Dasilva C."/>
            <person name="Salanoubat M."/>
            <person name="Levy M."/>
            <person name="Boudet N."/>
            <person name="Castellano S."/>
            <person name="Anthouard V."/>
            <person name="Jubin C."/>
            <person name="Castelli V."/>
            <person name="Katinka M."/>
            <person name="Vacherie B."/>
            <person name="Biemont C."/>
            <person name="Skalli Z."/>
            <person name="Cattolico L."/>
            <person name="Poulain J."/>
            <person name="De Berardinis V."/>
            <person name="Cruaud C."/>
            <person name="Duprat S."/>
            <person name="Brottier P."/>
            <person name="Coutanceau J.-P."/>
            <person name="Gouzy J."/>
            <person name="Parra G."/>
            <person name="Lardier G."/>
            <person name="Chapple C."/>
            <person name="McKernan K.J."/>
            <person name="McEwan P."/>
            <person name="Bosak S."/>
            <person name="Kellis M."/>
            <person name="Volff J.-N."/>
            <person name="Guigo R."/>
            <person name="Zody M.C."/>
            <person name="Mesirov J."/>
            <person name="Lindblad-Toh K."/>
            <person name="Birren B."/>
            <person name="Nusbaum C."/>
            <person name="Kahn D."/>
            <person name="Robinson-Rechavi M."/>
            <person name="Laudet V."/>
            <person name="Schachter V."/>
            <person name="Quetier F."/>
            <person name="Saurin W."/>
            <person name="Scarpelli C."/>
            <person name="Wincker P."/>
            <person name="Lander E.S."/>
            <person name="Weissenbach J."/>
            <person name="Roest Crollius H."/>
        </authorList>
    </citation>
    <scope>NUCLEOTIDE SEQUENCE [LARGE SCALE GENOMIC DNA]</scope>
</reference>
<evidence type="ECO:0000256" key="1">
    <source>
        <dbReference type="SAM" id="MobiDB-lite"/>
    </source>
</evidence>
<gene>
    <name evidence="3" type="ORF">GSTENG00031882001</name>
</gene>
<dbReference type="HOGENOM" id="CLU_2108285_0_0_1"/>
<feature type="transmembrane region" description="Helical" evidence="2">
    <location>
        <begin position="93"/>
        <end position="114"/>
    </location>
</feature>
<accession>Q4RMU0</accession>
<keyword evidence="5" id="KW-1185">Reference proteome</keyword>
<proteinExistence type="predicted"/>
<keyword evidence="2" id="KW-1133">Transmembrane helix</keyword>
<dbReference type="Ensembl" id="ENSTNIT00000020538.1">
    <property type="protein sequence ID" value="ENSTNIP00000020307.1"/>
    <property type="gene ID" value="ENSTNIG00000017170.1"/>
</dbReference>
<reference evidence="4" key="3">
    <citation type="submission" date="2025-05" db="UniProtKB">
        <authorList>
            <consortium name="Ensembl"/>
        </authorList>
    </citation>
    <scope>IDENTIFICATION</scope>
</reference>
<reference evidence="3" key="2">
    <citation type="submission" date="2004-02" db="EMBL/GenBank/DDBJ databases">
        <authorList>
            <consortium name="Genoscope"/>
            <consortium name="Whitehead Institute Centre for Genome Research"/>
        </authorList>
    </citation>
    <scope>NUCLEOTIDE SEQUENCE</scope>
</reference>
<keyword evidence="2" id="KW-0812">Transmembrane</keyword>